<evidence type="ECO:0000313" key="2">
    <source>
        <dbReference type="EMBL" id="SUB56959.1"/>
    </source>
</evidence>
<dbReference type="EMBL" id="UGSZ01000001">
    <property type="protein sequence ID" value="SUB56959.1"/>
    <property type="molecule type" value="Genomic_DNA"/>
</dbReference>
<evidence type="ECO:0000256" key="1">
    <source>
        <dbReference type="SAM" id="Phobius"/>
    </source>
</evidence>
<keyword evidence="1" id="KW-0472">Membrane</keyword>
<dbReference type="AlphaFoldDB" id="A0A379C4C6"/>
<name>A0A379C4C6_9FIRM</name>
<feature type="transmembrane region" description="Helical" evidence="1">
    <location>
        <begin position="245"/>
        <end position="266"/>
    </location>
</feature>
<feature type="transmembrane region" description="Helical" evidence="1">
    <location>
        <begin position="329"/>
        <end position="352"/>
    </location>
</feature>
<proteinExistence type="predicted"/>
<feature type="transmembrane region" description="Helical" evidence="1">
    <location>
        <begin position="372"/>
        <end position="397"/>
    </location>
</feature>
<feature type="transmembrane region" description="Helical" evidence="1">
    <location>
        <begin position="12"/>
        <end position="37"/>
    </location>
</feature>
<keyword evidence="1" id="KW-1133">Transmembrane helix</keyword>
<gene>
    <name evidence="2" type="ORF">NCTC13149_00774</name>
</gene>
<dbReference type="RefSeq" id="WP_019035141.1">
    <property type="nucleotide sequence ID" value="NZ_UGSZ01000001.1"/>
</dbReference>
<feature type="transmembrane region" description="Helical" evidence="1">
    <location>
        <begin position="296"/>
        <end position="322"/>
    </location>
</feature>
<keyword evidence="1" id="KW-0812">Transmembrane</keyword>
<dbReference type="OrthoDB" id="2016608at2"/>
<accession>A0A379C4C6</accession>
<protein>
    <submittedName>
        <fullName evidence="2">ABC-2 family transporter protein</fullName>
    </submittedName>
</protein>
<organism evidence="2 3">
    <name type="scientific">Peptoniphilus lacrimalis</name>
    <dbReference type="NCBI Taxonomy" id="33031"/>
    <lineage>
        <taxon>Bacteria</taxon>
        <taxon>Bacillati</taxon>
        <taxon>Bacillota</taxon>
        <taxon>Tissierellia</taxon>
        <taxon>Tissierellales</taxon>
        <taxon>Peptoniphilaceae</taxon>
        <taxon>Peptoniphilus</taxon>
    </lineage>
</organism>
<evidence type="ECO:0000313" key="3">
    <source>
        <dbReference type="Proteomes" id="UP000255517"/>
    </source>
</evidence>
<sequence length="405" mass="46281">MKALYYEIKHCFNKVSIFALLLFLLVVFLHSIIYLSIQWRTILPDGTLVEGLSSHRAFSEAAKELKGVLDDEYLQKLKKTYASSYEKKYLDIDKGFLGTGGLMKYINTNYLLNIPESRFNATNGNEYMEIDFPYLENVDTFYAVYKETLVEVEVQAHEASGFRPYTDEEIKQIKDIVNNIQLPLRLDNTMWMSSTRNYLYLEYFIFTLVLCISFSSIFSRDGINPVSDIALASKQGKNKYICRRFIAGLVAAAIMYLIYFIFLSLIHGSVYGFSGWNASIQSKSYFNVFNMTAGKVFLLECLGGLIGTLAVTSIVLLVSIIIKRTKASLLVSAGLVYFLNNQLKGYSILRFTNPLFFKTDSMGTLISLFGRIVPYLVLIILLGILYISICFILVRLLGKRYRWLK</sequence>
<dbReference type="Proteomes" id="UP000255517">
    <property type="component" value="Unassembled WGS sequence"/>
</dbReference>
<reference evidence="2 3" key="1">
    <citation type="submission" date="2018-06" db="EMBL/GenBank/DDBJ databases">
        <authorList>
            <consortium name="Pathogen Informatics"/>
            <person name="Doyle S."/>
        </authorList>
    </citation>
    <scope>NUCLEOTIDE SEQUENCE [LARGE SCALE GENOMIC DNA]</scope>
    <source>
        <strain evidence="2 3">NCTC13149</strain>
    </source>
</reference>
<dbReference type="STRING" id="1122949.GCA_000378725_01494"/>